<evidence type="ECO:0008006" key="3">
    <source>
        <dbReference type="Google" id="ProtNLM"/>
    </source>
</evidence>
<dbReference type="EMBL" id="JFBT01000001">
    <property type="protein sequence ID" value="EXG80268.1"/>
    <property type="molecule type" value="Genomic_DNA"/>
</dbReference>
<name>A0A010YYJ5_9ACTN</name>
<comment type="caution">
    <text evidence="1">The sequence shown here is derived from an EMBL/GenBank/DDBJ whole genome shotgun (WGS) entry which is preliminary data.</text>
</comment>
<dbReference type="Proteomes" id="UP000021053">
    <property type="component" value="Unassembled WGS sequence"/>
</dbReference>
<organism evidence="1 2">
    <name type="scientific">Cryptosporangium arvum DSM 44712</name>
    <dbReference type="NCBI Taxonomy" id="927661"/>
    <lineage>
        <taxon>Bacteria</taxon>
        <taxon>Bacillati</taxon>
        <taxon>Actinomycetota</taxon>
        <taxon>Actinomycetes</taxon>
        <taxon>Cryptosporangiales</taxon>
        <taxon>Cryptosporangiaceae</taxon>
        <taxon>Cryptosporangium</taxon>
    </lineage>
</organism>
<proteinExistence type="predicted"/>
<dbReference type="PATRIC" id="fig|927661.3.peg.1314"/>
<dbReference type="OrthoDB" id="893411at2"/>
<evidence type="ECO:0000313" key="1">
    <source>
        <dbReference type="EMBL" id="EXG80268.1"/>
    </source>
</evidence>
<accession>A0A010YYJ5</accession>
<protein>
    <recommendedName>
        <fullName evidence="3">Formate hydrogenlyase regulatory protein HycA</fullName>
    </recommendedName>
</protein>
<dbReference type="RefSeq" id="WP_035849090.1">
    <property type="nucleotide sequence ID" value="NZ_KK073874.1"/>
</dbReference>
<keyword evidence="2" id="KW-1185">Reference proteome</keyword>
<dbReference type="HOGENOM" id="CLU_1710210_0_0_11"/>
<reference evidence="1 2" key="1">
    <citation type="submission" date="2013-07" db="EMBL/GenBank/DDBJ databases">
        <authorList>
            <consortium name="DOE Joint Genome Institute"/>
            <person name="Eisen J."/>
            <person name="Huntemann M."/>
            <person name="Han J."/>
            <person name="Chen A."/>
            <person name="Kyrpides N."/>
            <person name="Mavromatis K."/>
            <person name="Markowitz V."/>
            <person name="Palaniappan K."/>
            <person name="Ivanova N."/>
            <person name="Schaumberg A."/>
            <person name="Pati A."/>
            <person name="Liolios K."/>
            <person name="Nordberg H.P."/>
            <person name="Cantor M.N."/>
            <person name="Hua S.X."/>
            <person name="Woyke T."/>
        </authorList>
    </citation>
    <scope>NUCLEOTIDE SEQUENCE [LARGE SCALE GENOMIC DNA]</scope>
    <source>
        <strain evidence="1 2">DSM 44712</strain>
    </source>
</reference>
<gene>
    <name evidence="1" type="ORF">CryarDRAFT_1334</name>
</gene>
<dbReference type="AlphaFoldDB" id="A0A010YYJ5"/>
<sequence>MPVPALIPIAREPGYRTDTIGRFAEGQFYAVIHGAHRDDDEELDLRRERIRWYAYLHRFDHAGNHVRSEISLIGVAPYVRGEFRRRAEQRLRELLDDLVDRDYGDIAIRPFRVLYDGVTFGLIDESDAERDAWAELYPDRLGFTEPWDGTYST</sequence>
<evidence type="ECO:0000313" key="2">
    <source>
        <dbReference type="Proteomes" id="UP000021053"/>
    </source>
</evidence>